<dbReference type="Gene3D" id="3.40.50.300">
    <property type="entry name" value="P-loop containing nucleotide triphosphate hydrolases"/>
    <property type="match status" value="1"/>
</dbReference>
<dbReference type="EMBL" id="MN740045">
    <property type="protein sequence ID" value="QHT85787.1"/>
    <property type="molecule type" value="Genomic_DNA"/>
</dbReference>
<organism evidence="8">
    <name type="scientific">viral metagenome</name>
    <dbReference type="NCBI Taxonomy" id="1070528"/>
    <lineage>
        <taxon>unclassified sequences</taxon>
        <taxon>metagenomes</taxon>
        <taxon>organismal metagenomes</taxon>
    </lineage>
</organism>
<dbReference type="Gene3D" id="1.10.1420.10">
    <property type="match status" value="2"/>
</dbReference>
<dbReference type="PIRSF" id="PIRSF037677">
    <property type="entry name" value="DNA_mis_repair_Msh6"/>
    <property type="match status" value="1"/>
</dbReference>
<evidence type="ECO:0000256" key="2">
    <source>
        <dbReference type="ARBA" id="ARBA00022741"/>
    </source>
</evidence>
<dbReference type="Pfam" id="PF01624">
    <property type="entry name" value="MutS_I"/>
    <property type="match status" value="1"/>
</dbReference>
<comment type="similarity">
    <text evidence="1">Belongs to the DNA mismatch repair MutS family.</text>
</comment>
<dbReference type="InterPro" id="IPR000432">
    <property type="entry name" value="DNA_mismatch_repair_MutS_C"/>
</dbReference>
<dbReference type="SUPFAM" id="SSF55271">
    <property type="entry name" value="DNA repair protein MutS, domain I"/>
    <property type="match status" value="1"/>
</dbReference>
<evidence type="ECO:0000256" key="5">
    <source>
        <dbReference type="ARBA" id="ARBA00023125"/>
    </source>
</evidence>
<dbReference type="GO" id="GO:0032301">
    <property type="term" value="C:MutSalpha complex"/>
    <property type="evidence" value="ECO:0007669"/>
    <property type="project" value="TreeGrafter"/>
</dbReference>
<dbReference type="InterPro" id="IPR045076">
    <property type="entry name" value="MutS"/>
</dbReference>
<dbReference type="PANTHER" id="PTHR11361">
    <property type="entry name" value="DNA MISMATCH REPAIR PROTEIN MUTS FAMILY MEMBER"/>
    <property type="match status" value="1"/>
</dbReference>
<keyword evidence="2" id="KW-0547">Nucleotide-binding</keyword>
<evidence type="ECO:0000256" key="1">
    <source>
        <dbReference type="ARBA" id="ARBA00006271"/>
    </source>
</evidence>
<keyword evidence="5" id="KW-0238">DNA-binding</keyword>
<dbReference type="AlphaFoldDB" id="A0A6C0I059"/>
<dbReference type="InterPro" id="IPR016151">
    <property type="entry name" value="DNA_mismatch_repair_MutS_N"/>
</dbReference>
<evidence type="ECO:0000256" key="3">
    <source>
        <dbReference type="ARBA" id="ARBA00022763"/>
    </source>
</evidence>
<keyword evidence="3" id="KW-0227">DNA damage</keyword>
<dbReference type="PANTHER" id="PTHR11361:SF148">
    <property type="entry name" value="DNA MISMATCH REPAIR PROTEIN MSH6"/>
    <property type="match status" value="1"/>
</dbReference>
<dbReference type="SUPFAM" id="SSF52540">
    <property type="entry name" value="P-loop containing nucleoside triphosphate hydrolases"/>
    <property type="match status" value="1"/>
</dbReference>
<feature type="domain" description="DNA mismatch repair proteins mutS family" evidence="7">
    <location>
        <begin position="738"/>
        <end position="928"/>
    </location>
</feature>
<dbReference type="Gene3D" id="3.40.1170.10">
    <property type="entry name" value="DNA repair protein MutS, domain I"/>
    <property type="match status" value="1"/>
</dbReference>
<proteinExistence type="inferred from homology"/>
<dbReference type="GO" id="GO:0030983">
    <property type="term" value="F:mismatched DNA binding"/>
    <property type="evidence" value="ECO:0007669"/>
    <property type="project" value="InterPro"/>
</dbReference>
<keyword evidence="4" id="KW-0067">ATP-binding</keyword>
<accession>A0A6C0I059</accession>
<name>A0A6C0I059_9ZZZZ</name>
<dbReference type="CDD" id="cd00085">
    <property type="entry name" value="HNHc"/>
    <property type="match status" value="1"/>
</dbReference>
<dbReference type="InterPro" id="IPR027417">
    <property type="entry name" value="P-loop_NTPase"/>
</dbReference>
<dbReference type="InterPro" id="IPR007696">
    <property type="entry name" value="DNA_mismatch_repair_MutS_core"/>
</dbReference>
<dbReference type="InterPro" id="IPR003615">
    <property type="entry name" value="HNH_nuc"/>
</dbReference>
<dbReference type="SUPFAM" id="SSF53150">
    <property type="entry name" value="DNA repair protein MutS, domain II"/>
    <property type="match status" value="1"/>
</dbReference>
<evidence type="ECO:0008006" key="9">
    <source>
        <dbReference type="Google" id="ProtNLM"/>
    </source>
</evidence>
<reference evidence="8" key="1">
    <citation type="journal article" date="2020" name="Nature">
        <title>Giant virus diversity and host interactions through global metagenomics.</title>
        <authorList>
            <person name="Schulz F."/>
            <person name="Roux S."/>
            <person name="Paez-Espino D."/>
            <person name="Jungbluth S."/>
            <person name="Walsh D.A."/>
            <person name="Denef V.J."/>
            <person name="McMahon K.D."/>
            <person name="Konstantinidis K.T."/>
            <person name="Eloe-Fadrosh E.A."/>
            <person name="Kyrpides N.C."/>
            <person name="Woyke T."/>
        </authorList>
    </citation>
    <scope>NUCLEOTIDE SEQUENCE</scope>
    <source>
        <strain evidence="8">GVMAG-M-3300023184-182</strain>
    </source>
</reference>
<evidence type="ECO:0000259" key="6">
    <source>
        <dbReference type="SMART" id="SM00533"/>
    </source>
</evidence>
<evidence type="ECO:0000256" key="4">
    <source>
        <dbReference type="ARBA" id="ARBA00022840"/>
    </source>
</evidence>
<dbReference type="InterPro" id="IPR017261">
    <property type="entry name" value="DNA_mismatch_repair_MutS/MSH"/>
</dbReference>
<dbReference type="InterPro" id="IPR007695">
    <property type="entry name" value="DNA_mismatch_repair_MutS-lik_N"/>
</dbReference>
<evidence type="ECO:0000259" key="7">
    <source>
        <dbReference type="SMART" id="SM00534"/>
    </source>
</evidence>
<protein>
    <recommendedName>
        <fullName evidence="9">DNA mismatch repair proteins mutS family domain-containing protein</fullName>
    </recommendedName>
</protein>
<dbReference type="SMART" id="SM00534">
    <property type="entry name" value="MUTSac"/>
    <property type="match status" value="1"/>
</dbReference>
<dbReference type="InterPro" id="IPR036678">
    <property type="entry name" value="MutS_con_dom_sf"/>
</dbReference>
<dbReference type="GO" id="GO:0006298">
    <property type="term" value="P:mismatch repair"/>
    <property type="evidence" value="ECO:0007669"/>
    <property type="project" value="InterPro"/>
</dbReference>
<dbReference type="Pfam" id="PF00488">
    <property type="entry name" value="MutS_V"/>
    <property type="match status" value="1"/>
</dbReference>
<sequence length="1008" mass="115566">MYREPPPIMPPQKEDLIYNQYFDYTEKYQKIYGQNTIVLMQVGSFFEVYGDKHAKTGQITKSRIELFKSTCNLMIAEKSCQTPTGVLVMAGFRDYVLDKYLEKMTANGITAVVFVQKKDATNGGKIVREFAGVYSPGTYLPYESEQTTHHLSNNLMCIWLETATIKGTKHMICGMANAHIFTGQTSIFEYETPFLLNTTTFDELERYISVYNPSEVILISAFNEPTTQKIVNELVGIKPQVLHIIYSNDDNFKKDKKTSDEKNSNKENQILENCQNQVYIQHVLSALFGTESFQLCQEFSTYTIATQAFVYLVHFLQEHSPDMAKRLAIPLFKNTSTRMILANHTLKQLNVLEDLSDDGKKMGKLSSIYTWLNRCCTPMGKREYHAQITSPTFDEQWLNKEYETTSLFIKNVHTGSFDNLRQNLRKICDMEKIMRQLILRKVYPQTFYSFYKSLCEISDLLQHEFCCIDEATTYLFGEEEATIKSNLNKCRQFIETTLNIEKCAQIASMTSFDHNIISVGISPKLDAIFTEYGESLATFHKVHRHFNEILGETDFVKIHETEKMGFSLIITKKRGQQLLTVLEKMKTKTLDIADNFIIPVKDVRLSKSTASNEELDFPQLKRLIETIQKCKERMSEEIAAAYLVFLGTFEQDWFNHCQSFVKFVAKLDVLQCKAYVAKKYNYCKPVIDNSAPQSFFEFKGLRHVLIEHIQTNEIYVTNDLTMSKNVSIFESMDKGIVPTGILLYGTNAVGKTSFIRAIGIAIIMAQSGFYVPCSEFCYKPYTAIYTRILGNDNLFKNLSTFAVEMSELRVILNMADENSLILGDELCSGTETESALSIFSAGLVTLHSRKSTFLFATHFHEIAKWDEIRELNCLQMKHMSVHYDRERDCLVYDRKLKDGAGNRMYGLEVCKSLYLDTAFLEMAYGFRNRYFDGQSELAAAKISSYNSKKVRGLCEICKEVMGQETHHLSPQKDADSEGFIGTFHKNHPANLSSVCSKCHDKIHIMDNK</sequence>
<feature type="domain" description="DNA mismatch repair protein MutS core" evidence="6">
    <location>
        <begin position="363"/>
        <end position="709"/>
    </location>
</feature>
<dbReference type="Pfam" id="PF05192">
    <property type="entry name" value="MutS_III"/>
    <property type="match status" value="1"/>
</dbReference>
<dbReference type="InterPro" id="IPR036187">
    <property type="entry name" value="DNA_mismatch_repair_MutS_sf"/>
</dbReference>
<evidence type="ECO:0000313" key="8">
    <source>
        <dbReference type="EMBL" id="QHT85787.1"/>
    </source>
</evidence>
<dbReference type="SUPFAM" id="SSF48334">
    <property type="entry name" value="DNA repair protein MutS, domain III"/>
    <property type="match status" value="1"/>
</dbReference>
<dbReference type="GO" id="GO:0140664">
    <property type="term" value="F:ATP-dependent DNA damage sensor activity"/>
    <property type="evidence" value="ECO:0007669"/>
    <property type="project" value="InterPro"/>
</dbReference>
<dbReference type="SMART" id="SM00533">
    <property type="entry name" value="MUTSd"/>
    <property type="match status" value="1"/>
</dbReference>
<dbReference type="GO" id="GO:0005524">
    <property type="term" value="F:ATP binding"/>
    <property type="evidence" value="ECO:0007669"/>
    <property type="project" value="UniProtKB-KW"/>
</dbReference>